<sequence>MTSRHASEAYALAKQIAKGQRATSGGLLRTDDLDEARGFLTSVYAPHHMTAVDRGRFGFSMRVLNAERLRIGYSNFNSDVRLEVPPPSFYVFCYAPSGSVDVVSGRRSASVSRTTAAVLSPSAPWRFERWTDDSTLMAMRIDRADLEDDLSAILGRRVVEPIEFGDKLDLTKGRGADFARVLRLLQDDVGQPSQLAQQHPVMASHLGQLVRSALLMSQPHNYSDKLDEDRGLRLPSAIQRVVDVIEDDPMQVGSAADIARIACISLRALEKAFVREFGIPPMAYLRQVRLARARDDLINGDPDVLTVSAVALRWGFGHLGRFGAAYQERYGEPPSHTLRRGKRGLEFVVSRPPWFEGELGNG</sequence>
<dbReference type="PROSITE" id="PS00041">
    <property type="entry name" value="HTH_ARAC_FAMILY_1"/>
    <property type="match status" value="1"/>
</dbReference>
<gene>
    <name evidence="5" type="ORF">GCM10022380_63700</name>
</gene>
<evidence type="ECO:0000256" key="3">
    <source>
        <dbReference type="ARBA" id="ARBA00023163"/>
    </source>
</evidence>
<keyword evidence="1" id="KW-0805">Transcription regulation</keyword>
<dbReference type="InterPro" id="IPR009057">
    <property type="entry name" value="Homeodomain-like_sf"/>
</dbReference>
<keyword evidence="2" id="KW-0238">DNA-binding</keyword>
<keyword evidence="3" id="KW-0804">Transcription</keyword>
<dbReference type="SUPFAM" id="SSF46689">
    <property type="entry name" value="Homeodomain-like"/>
    <property type="match status" value="1"/>
</dbReference>
<keyword evidence="6" id="KW-1185">Reference proteome</keyword>
<reference evidence="6" key="1">
    <citation type="journal article" date="2019" name="Int. J. Syst. Evol. Microbiol.">
        <title>The Global Catalogue of Microorganisms (GCM) 10K type strain sequencing project: providing services to taxonomists for standard genome sequencing and annotation.</title>
        <authorList>
            <consortium name="The Broad Institute Genomics Platform"/>
            <consortium name="The Broad Institute Genome Sequencing Center for Infectious Disease"/>
            <person name="Wu L."/>
            <person name="Ma J."/>
        </authorList>
    </citation>
    <scope>NUCLEOTIDE SEQUENCE [LARGE SCALE GENOMIC DNA]</scope>
    <source>
        <strain evidence="6">JCM 17017</strain>
    </source>
</reference>
<evidence type="ECO:0000313" key="5">
    <source>
        <dbReference type="EMBL" id="GAA3836851.1"/>
    </source>
</evidence>
<protein>
    <submittedName>
        <fullName evidence="5">AraC family transcriptional regulator</fullName>
    </submittedName>
</protein>
<evidence type="ECO:0000256" key="2">
    <source>
        <dbReference type="ARBA" id="ARBA00023125"/>
    </source>
</evidence>
<dbReference type="SMART" id="SM00342">
    <property type="entry name" value="HTH_ARAC"/>
    <property type="match status" value="1"/>
</dbReference>
<evidence type="ECO:0000259" key="4">
    <source>
        <dbReference type="PROSITE" id="PS01124"/>
    </source>
</evidence>
<dbReference type="InterPro" id="IPR018060">
    <property type="entry name" value="HTH_AraC"/>
</dbReference>
<evidence type="ECO:0000256" key="1">
    <source>
        <dbReference type="ARBA" id="ARBA00023015"/>
    </source>
</evidence>
<accession>A0ABP7J919</accession>
<dbReference type="PANTHER" id="PTHR46796">
    <property type="entry name" value="HTH-TYPE TRANSCRIPTIONAL ACTIVATOR RHAS-RELATED"/>
    <property type="match status" value="1"/>
</dbReference>
<dbReference type="Pfam" id="PF14525">
    <property type="entry name" value="AraC_binding_2"/>
    <property type="match status" value="1"/>
</dbReference>
<dbReference type="Pfam" id="PF12833">
    <property type="entry name" value="HTH_18"/>
    <property type="match status" value="1"/>
</dbReference>
<feature type="domain" description="HTH araC/xylS-type" evidence="4">
    <location>
        <begin position="239"/>
        <end position="340"/>
    </location>
</feature>
<dbReference type="InterPro" id="IPR018062">
    <property type="entry name" value="HTH_AraC-typ_CS"/>
</dbReference>
<dbReference type="PANTHER" id="PTHR46796:SF12">
    <property type="entry name" value="HTH-TYPE DNA-BINDING TRANSCRIPTIONAL ACTIVATOR EUTR"/>
    <property type="match status" value="1"/>
</dbReference>
<proteinExistence type="predicted"/>
<dbReference type="EMBL" id="BAABCM010000011">
    <property type="protein sequence ID" value="GAA3836851.1"/>
    <property type="molecule type" value="Genomic_DNA"/>
</dbReference>
<comment type="caution">
    <text evidence="5">The sequence shown here is derived from an EMBL/GenBank/DDBJ whole genome shotgun (WGS) entry which is preliminary data.</text>
</comment>
<name>A0ABP7J919_9PSEU</name>
<dbReference type="PROSITE" id="PS01124">
    <property type="entry name" value="HTH_ARAC_FAMILY_2"/>
    <property type="match status" value="1"/>
</dbReference>
<dbReference type="RefSeq" id="WP_020418623.1">
    <property type="nucleotide sequence ID" value="NZ_BAABCM010000011.1"/>
</dbReference>
<evidence type="ECO:0000313" key="6">
    <source>
        <dbReference type="Proteomes" id="UP001501624"/>
    </source>
</evidence>
<organism evidence="5 6">
    <name type="scientific">Amycolatopsis tucumanensis</name>
    <dbReference type="NCBI Taxonomy" id="401106"/>
    <lineage>
        <taxon>Bacteria</taxon>
        <taxon>Bacillati</taxon>
        <taxon>Actinomycetota</taxon>
        <taxon>Actinomycetes</taxon>
        <taxon>Pseudonocardiales</taxon>
        <taxon>Pseudonocardiaceae</taxon>
        <taxon>Amycolatopsis</taxon>
    </lineage>
</organism>
<dbReference type="Proteomes" id="UP001501624">
    <property type="component" value="Unassembled WGS sequence"/>
</dbReference>
<dbReference type="InterPro" id="IPR050204">
    <property type="entry name" value="AraC_XylS_family_regulators"/>
</dbReference>
<dbReference type="InterPro" id="IPR035418">
    <property type="entry name" value="AraC-bd_2"/>
</dbReference>
<dbReference type="Gene3D" id="1.10.10.60">
    <property type="entry name" value="Homeodomain-like"/>
    <property type="match status" value="1"/>
</dbReference>